<dbReference type="PANTHER" id="PTHR15351:SF3">
    <property type="entry name" value="ERLIN"/>
    <property type="match status" value="1"/>
</dbReference>
<dbReference type="GO" id="GO:0031625">
    <property type="term" value="F:ubiquitin protein ligase binding"/>
    <property type="evidence" value="ECO:0007669"/>
    <property type="project" value="InterPro"/>
</dbReference>
<dbReference type="SMART" id="SM00244">
    <property type="entry name" value="PHB"/>
    <property type="match status" value="1"/>
</dbReference>
<dbReference type="InterPro" id="IPR036013">
    <property type="entry name" value="Band_7/SPFH_dom_sf"/>
</dbReference>
<dbReference type="InterPro" id="IPR001107">
    <property type="entry name" value="Band_7"/>
</dbReference>
<evidence type="ECO:0000256" key="9">
    <source>
        <dbReference type="SAM" id="Phobius"/>
    </source>
</evidence>
<comment type="subcellular location">
    <subcellularLocation>
        <location evidence="1">Endoplasmic reticulum membrane</location>
        <topology evidence="1">Single-pass type II membrane protein</topology>
    </subcellularLocation>
</comment>
<keyword evidence="4" id="KW-0256">Endoplasmic reticulum</keyword>
<dbReference type="EMBL" id="JANTQA010000047">
    <property type="protein sequence ID" value="KAJ3431505.1"/>
    <property type="molecule type" value="Genomic_DNA"/>
</dbReference>
<keyword evidence="6 9" id="KW-1133">Transmembrane helix</keyword>
<organism evidence="11 12">
    <name type="scientific">Anaeramoeba flamelloides</name>
    <dbReference type="NCBI Taxonomy" id="1746091"/>
    <lineage>
        <taxon>Eukaryota</taxon>
        <taxon>Metamonada</taxon>
        <taxon>Anaeramoebidae</taxon>
        <taxon>Anaeramoeba</taxon>
    </lineage>
</organism>
<keyword evidence="5" id="KW-0735">Signal-anchor</keyword>
<reference evidence="11" key="1">
    <citation type="submission" date="2022-08" db="EMBL/GenBank/DDBJ databases">
        <title>Novel sulphate-reducing endosymbionts in the free-living metamonad Anaeramoeba.</title>
        <authorList>
            <person name="Jerlstrom-Hultqvist J."/>
            <person name="Cepicka I."/>
            <person name="Gallot-Lavallee L."/>
            <person name="Salas-Leiva D."/>
            <person name="Curtis B.A."/>
            <person name="Zahonova K."/>
            <person name="Pipaliya S."/>
            <person name="Dacks J."/>
            <person name="Roger A.J."/>
        </authorList>
    </citation>
    <scope>NUCLEOTIDE SEQUENCE</scope>
    <source>
        <strain evidence="11">Busselton2</strain>
    </source>
</reference>
<name>A0AAV7YST7_9EUKA</name>
<dbReference type="GO" id="GO:0015485">
    <property type="term" value="F:cholesterol binding"/>
    <property type="evidence" value="ECO:0007669"/>
    <property type="project" value="TreeGrafter"/>
</dbReference>
<keyword evidence="8" id="KW-0325">Glycoprotein</keyword>
<evidence type="ECO:0000313" key="12">
    <source>
        <dbReference type="Proteomes" id="UP001146793"/>
    </source>
</evidence>
<dbReference type="GO" id="GO:0005789">
    <property type="term" value="C:endoplasmic reticulum membrane"/>
    <property type="evidence" value="ECO:0007669"/>
    <property type="project" value="UniProtKB-SubCell"/>
</dbReference>
<evidence type="ECO:0000256" key="8">
    <source>
        <dbReference type="ARBA" id="ARBA00023180"/>
    </source>
</evidence>
<dbReference type="Pfam" id="PF01145">
    <property type="entry name" value="Band_7"/>
    <property type="match status" value="1"/>
</dbReference>
<keyword evidence="3 9" id="KW-0812">Transmembrane</keyword>
<dbReference type="InterPro" id="IPR033294">
    <property type="entry name" value="Erlin1/2"/>
</dbReference>
<dbReference type="PANTHER" id="PTHR15351">
    <property type="entry name" value="ERLIN (ER LIPID RAFT ASSOCIATED PROTEIN) HOMOLOG"/>
    <property type="match status" value="1"/>
</dbReference>
<comment type="caution">
    <text evidence="11">The sequence shown here is derived from an EMBL/GenBank/DDBJ whole genome shotgun (WGS) entry which is preliminary data.</text>
</comment>
<dbReference type="AlphaFoldDB" id="A0AAV7YST7"/>
<dbReference type="GO" id="GO:0032933">
    <property type="term" value="P:SREBP signaling pathway"/>
    <property type="evidence" value="ECO:0007669"/>
    <property type="project" value="TreeGrafter"/>
</dbReference>
<evidence type="ECO:0000256" key="7">
    <source>
        <dbReference type="ARBA" id="ARBA00023136"/>
    </source>
</evidence>
<comment type="similarity">
    <text evidence="2">Belongs to the band 7/mec-2 family.</text>
</comment>
<evidence type="ECO:0000256" key="3">
    <source>
        <dbReference type="ARBA" id="ARBA00022692"/>
    </source>
</evidence>
<evidence type="ECO:0000256" key="5">
    <source>
        <dbReference type="ARBA" id="ARBA00022968"/>
    </source>
</evidence>
<evidence type="ECO:0000259" key="10">
    <source>
        <dbReference type="SMART" id="SM00244"/>
    </source>
</evidence>
<evidence type="ECO:0000256" key="6">
    <source>
        <dbReference type="ARBA" id="ARBA00022989"/>
    </source>
</evidence>
<dbReference type="Gene3D" id="3.30.479.30">
    <property type="entry name" value="Band 7 domain"/>
    <property type="match status" value="1"/>
</dbReference>
<dbReference type="SUPFAM" id="SSF117892">
    <property type="entry name" value="Band 7/SPFH domain"/>
    <property type="match status" value="1"/>
</dbReference>
<evidence type="ECO:0000256" key="4">
    <source>
        <dbReference type="ARBA" id="ARBA00022824"/>
    </source>
</evidence>
<evidence type="ECO:0000256" key="1">
    <source>
        <dbReference type="ARBA" id="ARBA00004648"/>
    </source>
</evidence>
<gene>
    <name evidence="11" type="ORF">M0812_20417</name>
</gene>
<accession>A0AAV7YST7</accession>
<proteinExistence type="inferred from homology"/>
<keyword evidence="7 9" id="KW-0472">Membrane</keyword>
<protein>
    <submittedName>
        <fullName evidence="11">Erlin (Er lipid raft associated protein)</fullName>
    </submittedName>
</protein>
<feature type="transmembrane region" description="Helical" evidence="9">
    <location>
        <begin position="6"/>
        <end position="26"/>
    </location>
</feature>
<evidence type="ECO:0000256" key="2">
    <source>
        <dbReference type="ARBA" id="ARBA00008164"/>
    </source>
</evidence>
<feature type="domain" description="Band 7" evidence="10">
    <location>
        <begin position="26"/>
        <end position="192"/>
    </location>
</feature>
<evidence type="ECO:0000313" key="11">
    <source>
        <dbReference type="EMBL" id="KAJ3431505.1"/>
    </source>
</evidence>
<dbReference type="Proteomes" id="UP001146793">
    <property type="component" value="Unassembled WGS sequence"/>
</dbReference>
<sequence>MLKLSVIISIAFCLCIIVVIIPLIAYGGHHIPEGSIGVYYVGGKLTDKITQSGYHIEIPFISKHKVIQTTLKTSKIKNVECGTSSGIMLNFHLVEVNTRLKHHLILDLVRNYSDSYLNLWIKQRVHHEMNELCSKKSVDEIFIHEFDKIDNRLKGSMQKTIDKYSPAIQIISVRVSKPSLPKNLLQGYTDIEKQKSYIKLANQKQPLELQKAETEKIRALENANKEFQVRQIEMKSKIEKIKSKREISKLEDQLLYARKKGIADGVSYKKKSEASINSKLLTKQYLKLQVLNSMTQNNRINYGSTVQNVKKIEIERSTRSK</sequence>